<accession>A0A7R8Z7H0</accession>
<organism evidence="1">
    <name type="scientific">Timema douglasi</name>
    <name type="common">Walking stick</name>
    <dbReference type="NCBI Taxonomy" id="61478"/>
    <lineage>
        <taxon>Eukaryota</taxon>
        <taxon>Metazoa</taxon>
        <taxon>Ecdysozoa</taxon>
        <taxon>Arthropoda</taxon>
        <taxon>Hexapoda</taxon>
        <taxon>Insecta</taxon>
        <taxon>Pterygota</taxon>
        <taxon>Neoptera</taxon>
        <taxon>Polyneoptera</taxon>
        <taxon>Phasmatodea</taxon>
        <taxon>Timematodea</taxon>
        <taxon>Timematoidea</taxon>
        <taxon>Timematidae</taxon>
        <taxon>Timema</taxon>
    </lineage>
</organism>
<evidence type="ECO:0000313" key="1">
    <source>
        <dbReference type="EMBL" id="CAD7199239.1"/>
    </source>
</evidence>
<protein>
    <submittedName>
        <fullName evidence="1">Uncharacterized protein</fullName>
    </submittedName>
</protein>
<dbReference type="EMBL" id="OA566656">
    <property type="protein sequence ID" value="CAD7199239.1"/>
    <property type="molecule type" value="Genomic_DNA"/>
</dbReference>
<proteinExistence type="predicted"/>
<sequence>MSRRSINDSGTTSAKSMRKLSGFGYFENEGGWSYGPSVLLFVNVPGAHTSIHLHLKDSYQQLKGALSSLVPRAFAQLMYETRLFRSITESLGRPGKDT</sequence>
<name>A0A7R8Z7H0_TIMDO</name>
<reference evidence="1" key="1">
    <citation type="submission" date="2020-11" db="EMBL/GenBank/DDBJ databases">
        <authorList>
            <person name="Tran Van P."/>
        </authorList>
    </citation>
    <scope>NUCLEOTIDE SEQUENCE</scope>
</reference>
<gene>
    <name evidence="1" type="ORF">TDIB3V08_LOCUS5494</name>
</gene>
<dbReference type="AlphaFoldDB" id="A0A7R8Z7H0"/>